<protein>
    <submittedName>
        <fullName evidence="1">Uncharacterized protein</fullName>
    </submittedName>
</protein>
<proteinExistence type="predicted"/>
<name>A0A059D568_EUCGR</name>
<dbReference type="AlphaFoldDB" id="A0A059D568"/>
<evidence type="ECO:0000313" key="1">
    <source>
        <dbReference type="EMBL" id="KCW85629.1"/>
    </source>
</evidence>
<dbReference type="InParanoid" id="A0A059D568"/>
<dbReference type="EMBL" id="KK198754">
    <property type="protein sequence ID" value="KCW85629.1"/>
    <property type="molecule type" value="Genomic_DNA"/>
</dbReference>
<dbReference type="Gramene" id="KCW85629">
    <property type="protein sequence ID" value="KCW85629"/>
    <property type="gene ID" value="EUGRSUZ_B02418"/>
</dbReference>
<reference evidence="1" key="1">
    <citation type="submission" date="2013-07" db="EMBL/GenBank/DDBJ databases">
        <title>The genome of Eucalyptus grandis.</title>
        <authorList>
            <person name="Schmutz J."/>
            <person name="Hayes R."/>
            <person name="Myburg A."/>
            <person name="Tuskan G."/>
            <person name="Grattapaglia D."/>
            <person name="Rokhsar D.S."/>
        </authorList>
    </citation>
    <scope>NUCLEOTIDE SEQUENCE</scope>
    <source>
        <tissue evidence="1">Leaf extractions</tissue>
    </source>
</reference>
<organism evidence="1">
    <name type="scientific">Eucalyptus grandis</name>
    <name type="common">Flooded gum</name>
    <dbReference type="NCBI Taxonomy" id="71139"/>
    <lineage>
        <taxon>Eukaryota</taxon>
        <taxon>Viridiplantae</taxon>
        <taxon>Streptophyta</taxon>
        <taxon>Embryophyta</taxon>
        <taxon>Tracheophyta</taxon>
        <taxon>Spermatophyta</taxon>
        <taxon>Magnoliopsida</taxon>
        <taxon>eudicotyledons</taxon>
        <taxon>Gunneridae</taxon>
        <taxon>Pentapetalae</taxon>
        <taxon>rosids</taxon>
        <taxon>malvids</taxon>
        <taxon>Myrtales</taxon>
        <taxon>Myrtaceae</taxon>
        <taxon>Myrtoideae</taxon>
        <taxon>Eucalypteae</taxon>
        <taxon>Eucalyptus</taxon>
    </lineage>
</organism>
<sequence>MGTVLDSAAVSSSCSPEISSSEWPLGSGTKKMKTIPKKLVTPSVIKVFLTLILSTACTKRNASTKDPALSAAAYMPRHVDLSYICEEGGE</sequence>
<accession>A0A059D568</accession>
<gene>
    <name evidence="1" type="ORF">EUGRSUZ_B02418</name>
</gene>